<dbReference type="PANTHER" id="PTHR40074:SF2">
    <property type="entry name" value="O-ACETYLTRANSFERASE WECH"/>
    <property type="match status" value="1"/>
</dbReference>
<dbReference type="Pfam" id="PF01757">
    <property type="entry name" value="Acyl_transf_3"/>
    <property type="match status" value="1"/>
</dbReference>
<comment type="similarity">
    <text evidence="2">Belongs to the acyltransferase 3 family.</text>
</comment>
<keyword evidence="9" id="KW-0012">Acyltransferase</keyword>
<feature type="transmembrane region" description="Helical" evidence="7">
    <location>
        <begin position="326"/>
        <end position="350"/>
    </location>
</feature>
<dbReference type="GO" id="GO:0016746">
    <property type="term" value="F:acyltransferase activity"/>
    <property type="evidence" value="ECO:0007669"/>
    <property type="project" value="UniProtKB-KW"/>
</dbReference>
<feature type="transmembrane region" description="Helical" evidence="7">
    <location>
        <begin position="30"/>
        <end position="53"/>
    </location>
</feature>
<feature type="transmembrane region" description="Helical" evidence="7">
    <location>
        <begin position="98"/>
        <end position="118"/>
    </location>
</feature>
<accession>A0ABY9LX67</accession>
<evidence type="ECO:0000256" key="2">
    <source>
        <dbReference type="ARBA" id="ARBA00007400"/>
    </source>
</evidence>
<evidence type="ECO:0000256" key="1">
    <source>
        <dbReference type="ARBA" id="ARBA00004651"/>
    </source>
</evidence>
<proteinExistence type="inferred from homology"/>
<dbReference type="EMBL" id="CP132976">
    <property type="protein sequence ID" value="WMD19373.1"/>
    <property type="molecule type" value="Genomic_DNA"/>
</dbReference>
<feature type="domain" description="Acyltransferase 3" evidence="8">
    <location>
        <begin position="26"/>
        <end position="344"/>
    </location>
</feature>
<evidence type="ECO:0000256" key="3">
    <source>
        <dbReference type="ARBA" id="ARBA00022475"/>
    </source>
</evidence>
<keyword evidence="6 7" id="KW-0472">Membrane</keyword>
<comment type="subcellular location">
    <subcellularLocation>
        <location evidence="1">Cell membrane</location>
        <topology evidence="1">Multi-pass membrane protein</topology>
    </subcellularLocation>
</comment>
<dbReference type="Proteomes" id="UP001234798">
    <property type="component" value="Chromosome"/>
</dbReference>
<keyword evidence="5 7" id="KW-1133">Transmembrane helix</keyword>
<feature type="transmembrane region" description="Helical" evidence="7">
    <location>
        <begin position="195"/>
        <end position="214"/>
    </location>
</feature>
<feature type="transmembrane region" description="Helical" evidence="7">
    <location>
        <begin position="68"/>
        <end position="86"/>
    </location>
</feature>
<sequence>MTAQSVSIQPVASAKPDGVQRGQRVAWADLCRVVAIYGVILIHSCGAAFYAFGKSPLTDWLSANALDSVVRVAVPLFVMISGAMLLKPGMPIATPRDILRRVLKVLIPLIFWSAAHLYRNNALGSYGEGLLTIFTQPAMYHLWFVYMIVGLYLLLPFFQAIYEALRTKPALSVYFFVVWFVITCVPLYWPLRVLGIMQQGSFLGYGGFFILGGLINGIRRESIPRWLCVAVYAACSAITFYLTWRFSEQAGVAVERAYVYFTPNVVIGTIAAFLAFSTIELSGRPAAFFQWLGDRSFIIFFVHVVVLEHVRYSATIRMLTEHLPMFFVILLISLSTFFFSCLIAAVIRLIPGASRVAG</sequence>
<evidence type="ECO:0000256" key="7">
    <source>
        <dbReference type="SAM" id="Phobius"/>
    </source>
</evidence>
<evidence type="ECO:0000256" key="6">
    <source>
        <dbReference type="ARBA" id="ARBA00023136"/>
    </source>
</evidence>
<evidence type="ECO:0000313" key="10">
    <source>
        <dbReference type="Proteomes" id="UP001234798"/>
    </source>
</evidence>
<gene>
    <name evidence="9" type="ORF">RAS12_22540</name>
</gene>
<dbReference type="RefSeq" id="WP_306941563.1">
    <property type="nucleotide sequence ID" value="NZ_CP132976.1"/>
</dbReference>
<feature type="transmembrane region" description="Helical" evidence="7">
    <location>
        <begin position="170"/>
        <end position="189"/>
    </location>
</feature>
<name>A0ABY9LX67_9BURK</name>
<keyword evidence="9" id="KW-0808">Transferase</keyword>
<keyword evidence="10" id="KW-1185">Reference proteome</keyword>
<organism evidence="9 10">
    <name type="scientific">Achromobacter seleniivolatilans</name>
    <dbReference type="NCBI Taxonomy" id="3047478"/>
    <lineage>
        <taxon>Bacteria</taxon>
        <taxon>Pseudomonadati</taxon>
        <taxon>Pseudomonadota</taxon>
        <taxon>Betaproteobacteria</taxon>
        <taxon>Burkholderiales</taxon>
        <taxon>Alcaligenaceae</taxon>
        <taxon>Achromobacter</taxon>
    </lineage>
</organism>
<dbReference type="PANTHER" id="PTHR40074">
    <property type="entry name" value="O-ACETYLTRANSFERASE WECH"/>
    <property type="match status" value="1"/>
</dbReference>
<feature type="transmembrane region" description="Helical" evidence="7">
    <location>
        <begin position="226"/>
        <end position="246"/>
    </location>
</feature>
<keyword evidence="4 7" id="KW-0812">Transmembrane</keyword>
<feature type="transmembrane region" description="Helical" evidence="7">
    <location>
        <begin position="138"/>
        <end position="158"/>
    </location>
</feature>
<evidence type="ECO:0000256" key="4">
    <source>
        <dbReference type="ARBA" id="ARBA00022692"/>
    </source>
</evidence>
<keyword evidence="3" id="KW-1003">Cell membrane</keyword>
<feature type="transmembrane region" description="Helical" evidence="7">
    <location>
        <begin position="288"/>
        <end position="306"/>
    </location>
</feature>
<evidence type="ECO:0000256" key="5">
    <source>
        <dbReference type="ARBA" id="ARBA00022989"/>
    </source>
</evidence>
<feature type="transmembrane region" description="Helical" evidence="7">
    <location>
        <begin position="258"/>
        <end position="276"/>
    </location>
</feature>
<evidence type="ECO:0000259" key="8">
    <source>
        <dbReference type="Pfam" id="PF01757"/>
    </source>
</evidence>
<dbReference type="InterPro" id="IPR002656">
    <property type="entry name" value="Acyl_transf_3_dom"/>
</dbReference>
<reference evidence="9 10" key="1">
    <citation type="submission" date="2023-08" db="EMBL/GenBank/DDBJ databases">
        <title>Achromobacter seleniivolatilans sp. nov., isolated from seleniferous soil.</title>
        <authorList>
            <person name="Zhang S."/>
            <person name="Li K."/>
            <person name="Peng J."/>
            <person name="Zhao Q."/>
            <person name="Wang H."/>
            <person name="Guo Y."/>
        </authorList>
    </citation>
    <scope>NUCLEOTIDE SEQUENCE [LARGE SCALE GENOMIC DNA]</scope>
    <source>
        <strain evidence="9 10">R39</strain>
    </source>
</reference>
<evidence type="ECO:0000313" key="9">
    <source>
        <dbReference type="EMBL" id="WMD19373.1"/>
    </source>
</evidence>
<protein>
    <submittedName>
        <fullName evidence="9">Acyltransferase family protein</fullName>
    </submittedName>
</protein>